<dbReference type="SUPFAM" id="SSF55073">
    <property type="entry name" value="Nucleotide cyclase"/>
    <property type="match status" value="1"/>
</dbReference>
<dbReference type="PANTHER" id="PTHR44757:SF2">
    <property type="entry name" value="BIOFILM ARCHITECTURE MAINTENANCE PROTEIN MBAA"/>
    <property type="match status" value="1"/>
</dbReference>
<dbReference type="Pfam" id="PF00989">
    <property type="entry name" value="PAS"/>
    <property type="match status" value="2"/>
</dbReference>
<dbReference type="InterPro" id="IPR000160">
    <property type="entry name" value="GGDEF_dom"/>
</dbReference>
<dbReference type="RefSeq" id="WP_344765475.1">
    <property type="nucleotide sequence ID" value="NZ_BAAAZE010000014.1"/>
</dbReference>
<dbReference type="Gene3D" id="3.20.20.450">
    <property type="entry name" value="EAL domain"/>
    <property type="match status" value="1"/>
</dbReference>
<dbReference type="Proteomes" id="UP001501353">
    <property type="component" value="Unassembled WGS sequence"/>
</dbReference>
<dbReference type="PROSITE" id="PS50112">
    <property type="entry name" value="PAS"/>
    <property type="match status" value="2"/>
</dbReference>
<dbReference type="NCBIfam" id="TIGR00254">
    <property type="entry name" value="GGDEF"/>
    <property type="match status" value="1"/>
</dbReference>
<name>A0ABP7TZ71_9BURK</name>
<dbReference type="PROSITE" id="PS50883">
    <property type="entry name" value="EAL"/>
    <property type="match status" value="1"/>
</dbReference>
<dbReference type="SUPFAM" id="SSF55785">
    <property type="entry name" value="PYP-like sensor domain (PAS domain)"/>
    <property type="match status" value="2"/>
</dbReference>
<dbReference type="InterPro" id="IPR052155">
    <property type="entry name" value="Biofilm_reg_signaling"/>
</dbReference>
<dbReference type="Gene3D" id="3.30.450.20">
    <property type="entry name" value="PAS domain"/>
    <property type="match status" value="2"/>
</dbReference>
<dbReference type="InterPro" id="IPR001633">
    <property type="entry name" value="EAL_dom"/>
</dbReference>
<evidence type="ECO:0000313" key="6">
    <source>
        <dbReference type="EMBL" id="GAA4033486.1"/>
    </source>
</evidence>
<feature type="coiled-coil region" evidence="1">
    <location>
        <begin position="160"/>
        <end position="187"/>
    </location>
</feature>
<dbReference type="CDD" id="cd01949">
    <property type="entry name" value="GGDEF"/>
    <property type="match status" value="1"/>
</dbReference>
<evidence type="ECO:0000313" key="7">
    <source>
        <dbReference type="Proteomes" id="UP001501353"/>
    </source>
</evidence>
<dbReference type="PANTHER" id="PTHR44757">
    <property type="entry name" value="DIGUANYLATE CYCLASE DGCP"/>
    <property type="match status" value="1"/>
</dbReference>
<feature type="domain" description="PAS" evidence="2">
    <location>
        <begin position="177"/>
        <end position="218"/>
    </location>
</feature>
<dbReference type="SMART" id="SM00086">
    <property type="entry name" value="PAC"/>
    <property type="match status" value="2"/>
</dbReference>
<dbReference type="PROSITE" id="PS50887">
    <property type="entry name" value="GGDEF"/>
    <property type="match status" value="1"/>
</dbReference>
<evidence type="ECO:0000259" key="2">
    <source>
        <dbReference type="PROSITE" id="PS50112"/>
    </source>
</evidence>
<keyword evidence="7" id="KW-1185">Reference proteome</keyword>
<dbReference type="SMART" id="SM00052">
    <property type="entry name" value="EAL"/>
    <property type="match status" value="1"/>
</dbReference>
<dbReference type="SMART" id="SM00091">
    <property type="entry name" value="PAS"/>
    <property type="match status" value="2"/>
</dbReference>
<evidence type="ECO:0000259" key="5">
    <source>
        <dbReference type="PROSITE" id="PS50887"/>
    </source>
</evidence>
<evidence type="ECO:0000256" key="1">
    <source>
        <dbReference type="SAM" id="Coils"/>
    </source>
</evidence>
<dbReference type="InterPro" id="IPR035919">
    <property type="entry name" value="EAL_sf"/>
</dbReference>
<dbReference type="InterPro" id="IPR029787">
    <property type="entry name" value="Nucleotide_cyclase"/>
</dbReference>
<dbReference type="InterPro" id="IPR043128">
    <property type="entry name" value="Rev_trsase/Diguanyl_cyclase"/>
</dbReference>
<gene>
    <name evidence="6" type="ORF">GCM10022212_35810</name>
</gene>
<dbReference type="CDD" id="cd01948">
    <property type="entry name" value="EAL"/>
    <property type="match status" value="1"/>
</dbReference>
<dbReference type="PROSITE" id="PS50113">
    <property type="entry name" value="PAC"/>
    <property type="match status" value="2"/>
</dbReference>
<keyword evidence="1" id="KW-0175">Coiled coil</keyword>
<evidence type="ECO:0000259" key="4">
    <source>
        <dbReference type="PROSITE" id="PS50883"/>
    </source>
</evidence>
<accession>A0ABP7TZ71</accession>
<reference evidence="7" key="1">
    <citation type="journal article" date="2019" name="Int. J. Syst. Evol. Microbiol.">
        <title>The Global Catalogue of Microorganisms (GCM) 10K type strain sequencing project: providing services to taxonomists for standard genome sequencing and annotation.</title>
        <authorList>
            <consortium name="The Broad Institute Genomics Platform"/>
            <consortium name="The Broad Institute Genome Sequencing Center for Infectious Disease"/>
            <person name="Wu L."/>
            <person name="Ma J."/>
        </authorList>
    </citation>
    <scope>NUCLEOTIDE SEQUENCE [LARGE SCALE GENOMIC DNA]</scope>
    <source>
        <strain evidence="7">JCM 16673</strain>
    </source>
</reference>
<protein>
    <submittedName>
        <fullName evidence="6">EAL domain-containing protein</fullName>
    </submittedName>
</protein>
<dbReference type="InterPro" id="IPR000014">
    <property type="entry name" value="PAS"/>
</dbReference>
<dbReference type="CDD" id="cd00130">
    <property type="entry name" value="PAS"/>
    <property type="match status" value="2"/>
</dbReference>
<dbReference type="Pfam" id="PF00990">
    <property type="entry name" value="GGDEF"/>
    <property type="match status" value="1"/>
</dbReference>
<dbReference type="Pfam" id="PF00563">
    <property type="entry name" value="EAL"/>
    <property type="match status" value="1"/>
</dbReference>
<dbReference type="InterPro" id="IPR013767">
    <property type="entry name" value="PAS_fold"/>
</dbReference>
<dbReference type="SUPFAM" id="SSF141868">
    <property type="entry name" value="EAL domain-like"/>
    <property type="match status" value="1"/>
</dbReference>
<dbReference type="InterPro" id="IPR000700">
    <property type="entry name" value="PAS-assoc_C"/>
</dbReference>
<organism evidence="6 7">
    <name type="scientific">Actimicrobium antarcticum</name>
    <dbReference type="NCBI Taxonomy" id="1051899"/>
    <lineage>
        <taxon>Bacteria</taxon>
        <taxon>Pseudomonadati</taxon>
        <taxon>Pseudomonadota</taxon>
        <taxon>Betaproteobacteria</taxon>
        <taxon>Burkholderiales</taxon>
        <taxon>Oxalobacteraceae</taxon>
        <taxon>Actimicrobium</taxon>
    </lineage>
</organism>
<dbReference type="EMBL" id="BAAAZE010000014">
    <property type="protein sequence ID" value="GAA4033486.1"/>
    <property type="molecule type" value="Genomic_DNA"/>
</dbReference>
<comment type="caution">
    <text evidence="6">The sequence shown here is derived from an EMBL/GenBank/DDBJ whole genome shotgun (WGS) entry which is preliminary data.</text>
</comment>
<dbReference type="Gene3D" id="3.30.70.270">
    <property type="match status" value="1"/>
</dbReference>
<feature type="domain" description="EAL" evidence="4">
    <location>
        <begin position="477"/>
        <end position="731"/>
    </location>
</feature>
<feature type="domain" description="PAC" evidence="3">
    <location>
        <begin position="125"/>
        <end position="176"/>
    </location>
</feature>
<dbReference type="InterPro" id="IPR001610">
    <property type="entry name" value="PAC"/>
</dbReference>
<dbReference type="InterPro" id="IPR035965">
    <property type="entry name" value="PAS-like_dom_sf"/>
</dbReference>
<feature type="domain" description="GGDEF" evidence="5">
    <location>
        <begin position="336"/>
        <end position="468"/>
    </location>
</feature>
<dbReference type="SMART" id="SM00267">
    <property type="entry name" value="GGDEF"/>
    <property type="match status" value="1"/>
</dbReference>
<dbReference type="NCBIfam" id="TIGR00229">
    <property type="entry name" value="sensory_box"/>
    <property type="match status" value="2"/>
</dbReference>
<feature type="domain" description="PAS" evidence="2">
    <location>
        <begin position="56"/>
        <end position="128"/>
    </location>
</feature>
<sequence>MKQRSHIPAGAARELRRLRIRLNEAEETLDAIHQGRVDAVVVSGERGQRIFSLTGSEYSYRIMIEAMNEGAIAISAEGIILYANRRFAEMLDLPLDDVLGRQIDNLVDDADQEGLRQMRQSRHSEKSEAKLRTAKGALLPVYLSASQLQIDGQAAATYMVVMDLTERKRAEEALQEAEQKYRSIFMNAVDGIFQISPHGALLAANPAMARIYGFASVEDLLADFNRTGFSQYDDPQRGRDLLRHVQQRHAVINYESLVIRQDGDRIWVNEDLHAVVDAEGVLTCFEGSVKDITERKTSEEKLDYQANFDQLTGLANRHRLLERLHQAIVAAQRYQHEVMVVMIDLDNFKGVNDSLGHNVGDALLKTVARRLEACLREGDTVARHGGDEFVLVLERSNYMAIASIMPKILDSVSTPVLCNQHELHISCSIGFSIYPIDGVDVDTLLKNADAAMYRAKEQGRNTFQSYTRELNDSILHRLALESSLRCALQRDEFSVQFQPQFTIGEGVFVGTEALLRWDHATMGPIPPSEFIPLAEEIGLIVPIGEWVLRAACLQTRAWHDAGLGKIRVSVNISASQFRQKDLVARIGNILQHARLAPHYLELELTESLVMHDVEAAIVILNELKAMGVRISIDDFGTGYSSLSYLKRFPIDVLKIDQSFIQDIPGNADSAAITLAIISLAHTMKLNVVAEGVETAGQLDFLAGHSCDCVQGYYSGRPMAPLALEQHLRTSPAFMVTNGAT</sequence>
<evidence type="ECO:0000259" key="3">
    <source>
        <dbReference type="PROSITE" id="PS50113"/>
    </source>
</evidence>
<feature type="domain" description="PAC" evidence="3">
    <location>
        <begin position="252"/>
        <end position="304"/>
    </location>
</feature>
<proteinExistence type="predicted"/>